<dbReference type="VEuPathDB" id="TriTrypDB:TRSC58_02648"/>
<dbReference type="PANTHER" id="PTHR11774:SF6">
    <property type="entry name" value="PROTEIN FARNESYLTRANSFERASE SUBUNIT BETA"/>
    <property type="match status" value="1"/>
</dbReference>
<keyword evidence="5" id="KW-0479">Metal-binding</keyword>
<proteinExistence type="inferred from homology"/>
<keyword evidence="4 9" id="KW-0808">Transferase</keyword>
<comment type="caution">
    <text evidence="9">The sequence shown here is derived from an EMBL/GenBank/DDBJ whole genome shotgun (WGS) entry which is preliminary data.</text>
</comment>
<dbReference type="InterPro" id="IPR008930">
    <property type="entry name" value="Terpenoid_cyclase/PrenylTrfase"/>
</dbReference>
<dbReference type="InterPro" id="IPR045089">
    <property type="entry name" value="PGGT1B-like"/>
</dbReference>
<comment type="similarity">
    <text evidence="2">Belongs to the protein prenyltransferase subunit beta family.</text>
</comment>
<keyword evidence="6" id="KW-0677">Repeat</keyword>
<evidence type="ECO:0000256" key="2">
    <source>
        <dbReference type="ARBA" id="ARBA00010497"/>
    </source>
</evidence>
<dbReference type="InterPro" id="IPR001330">
    <property type="entry name" value="Prenyltrans"/>
</dbReference>
<evidence type="ECO:0000259" key="8">
    <source>
        <dbReference type="Pfam" id="PF00432"/>
    </source>
</evidence>
<dbReference type="Pfam" id="PF00432">
    <property type="entry name" value="Prenyltrans"/>
    <property type="match status" value="1"/>
</dbReference>
<dbReference type="OMA" id="DSCYSHW"/>
<evidence type="ECO:0000256" key="5">
    <source>
        <dbReference type="ARBA" id="ARBA00022723"/>
    </source>
</evidence>
<dbReference type="GeneID" id="40328506"/>
<keyword evidence="3" id="KW-0637">Prenyltransferase</keyword>
<protein>
    <recommendedName>
        <fullName evidence="8">Prenyltransferase alpha-alpha toroid domain-containing protein</fullName>
    </recommendedName>
</protein>
<dbReference type="EMBL" id="MKGL01000136">
    <property type="protein sequence ID" value="RNF05374.1"/>
    <property type="molecule type" value="Genomic_DNA"/>
</dbReference>
<sequence length="582" mass="64495">MSSTKMPVPPVTRTTQVQREVELALLRFLWQYHPELHELCGTPFGAEPEETNRDGETSPRLHRKLHNNYVRSCLLWLPESIQGLYSAQPWIAYWALQAADLLDITEKLYECVSPDALGEFLLGCLQEVEPGDANGSGGRSKNYGGSKNSLNVNKRQDSVFPTQPVNLRDAGYDDEKRLVGFSGGRIAQEPHLAVSYAASCSLCILAKPEYLHALPRAAIKRWILSLRCKDGSFCMHVGGEADLRASYSVAIIATLLQLDEVAAYSDGRDEALFTEQTAAYVASCQTHEGGFACGLHGTEAHGAYTQCGLGALILMRHPHLCNYAALRRWLTARQMKFEGGFNGRTNKLVDSCYSHWVGASHMLMRVGEAYARLLRQAETARCLTAREVLLLDHAQLLDATCTRAADDDAWRRAEESYRQRTAQVEAYLNAPSSSSSSATLAQAFFDEEVGDLLFNQRRLLLYVLACCQDEEAGGLMDKPGCPNDAYHTCYSLSGISTAQNLQYLPRHCTNDELIYTTAIHRGYIPADRDDYDIVLATCSNGSGVGGCYRSPERLPPLNPIFNLRQGRVLAALRAWGPKSFVY</sequence>
<evidence type="ECO:0000256" key="6">
    <source>
        <dbReference type="ARBA" id="ARBA00022737"/>
    </source>
</evidence>
<dbReference type="GO" id="GO:0005965">
    <property type="term" value="C:protein farnesyltransferase complex"/>
    <property type="evidence" value="ECO:0007669"/>
    <property type="project" value="TreeGrafter"/>
</dbReference>
<keyword evidence="10" id="KW-1185">Reference proteome</keyword>
<feature type="domain" description="Prenyltransferase alpha-alpha toroid" evidence="8">
    <location>
        <begin position="61"/>
        <end position="562"/>
    </location>
</feature>
<organism evidence="9 10">
    <name type="scientific">Trypanosoma rangeli</name>
    <dbReference type="NCBI Taxonomy" id="5698"/>
    <lineage>
        <taxon>Eukaryota</taxon>
        <taxon>Discoba</taxon>
        <taxon>Euglenozoa</taxon>
        <taxon>Kinetoplastea</taxon>
        <taxon>Metakinetoplastina</taxon>
        <taxon>Trypanosomatida</taxon>
        <taxon>Trypanosomatidae</taxon>
        <taxon>Trypanosoma</taxon>
        <taxon>Herpetosoma</taxon>
    </lineage>
</organism>
<dbReference type="RefSeq" id="XP_029238651.1">
    <property type="nucleotide sequence ID" value="XM_029381496.1"/>
</dbReference>
<reference evidence="9 10" key="1">
    <citation type="journal article" date="2018" name="BMC Genomics">
        <title>Genomic comparison of Trypanosoma conorhini and Trypanosoma rangeli to Trypanosoma cruzi strains of high and low virulence.</title>
        <authorList>
            <person name="Bradwell K.R."/>
            <person name="Koparde V.N."/>
            <person name="Matveyev A.V."/>
            <person name="Serrano M.G."/>
            <person name="Alves J.M."/>
            <person name="Parikh H."/>
            <person name="Huang B."/>
            <person name="Lee V."/>
            <person name="Espinosa-Alvarez O."/>
            <person name="Ortiz P.A."/>
            <person name="Costa-Martins A.G."/>
            <person name="Teixeira M.M."/>
            <person name="Buck G.A."/>
        </authorList>
    </citation>
    <scope>NUCLEOTIDE SEQUENCE [LARGE SCALE GENOMIC DNA]</scope>
    <source>
        <strain evidence="9 10">AM80</strain>
    </source>
</reference>
<dbReference type="Gene3D" id="1.50.10.20">
    <property type="match status" value="1"/>
</dbReference>
<evidence type="ECO:0000256" key="3">
    <source>
        <dbReference type="ARBA" id="ARBA00022602"/>
    </source>
</evidence>
<evidence type="ECO:0000256" key="7">
    <source>
        <dbReference type="ARBA" id="ARBA00022833"/>
    </source>
</evidence>
<dbReference type="GO" id="GO:0046872">
    <property type="term" value="F:metal ion binding"/>
    <property type="evidence" value="ECO:0007669"/>
    <property type="project" value="UniProtKB-KW"/>
</dbReference>
<comment type="cofactor">
    <cofactor evidence="1">
        <name>Zn(2+)</name>
        <dbReference type="ChEBI" id="CHEBI:29105"/>
    </cofactor>
</comment>
<dbReference type="SUPFAM" id="SSF48239">
    <property type="entry name" value="Terpenoid cyclases/Protein prenyltransferases"/>
    <property type="match status" value="1"/>
</dbReference>
<keyword evidence="7" id="KW-0862">Zinc</keyword>
<name>A0A422NJ04_TRYRA</name>
<evidence type="ECO:0000313" key="10">
    <source>
        <dbReference type="Proteomes" id="UP000283634"/>
    </source>
</evidence>
<evidence type="ECO:0000313" key="9">
    <source>
        <dbReference type="EMBL" id="RNF05374.1"/>
    </source>
</evidence>
<evidence type="ECO:0000256" key="1">
    <source>
        <dbReference type="ARBA" id="ARBA00001947"/>
    </source>
</evidence>
<accession>A0A422NJ04</accession>
<dbReference type="Proteomes" id="UP000283634">
    <property type="component" value="Unassembled WGS sequence"/>
</dbReference>
<dbReference type="AlphaFoldDB" id="A0A422NJ04"/>
<dbReference type="PANTHER" id="PTHR11774">
    <property type="entry name" value="GERANYLGERANYL TRANSFERASE TYPE BETA SUBUNIT"/>
    <property type="match status" value="1"/>
</dbReference>
<gene>
    <name evidence="9" type="ORF">TraAM80_04573</name>
</gene>
<dbReference type="GO" id="GO:0004660">
    <property type="term" value="F:protein farnesyltransferase activity"/>
    <property type="evidence" value="ECO:0007669"/>
    <property type="project" value="TreeGrafter"/>
</dbReference>
<dbReference type="OrthoDB" id="10261146at2759"/>
<evidence type="ECO:0000256" key="4">
    <source>
        <dbReference type="ARBA" id="ARBA00022679"/>
    </source>
</evidence>